<dbReference type="InterPro" id="IPR011524">
    <property type="entry name" value="SARAH_dom"/>
</dbReference>
<dbReference type="InterPro" id="IPR002219">
    <property type="entry name" value="PKC_DAG/PE"/>
</dbReference>
<accession>A0A6P8H2R8</accession>
<dbReference type="CDD" id="cd20885">
    <property type="entry name" value="C1_RASSF1"/>
    <property type="match status" value="1"/>
</dbReference>
<dbReference type="Gene3D" id="1.20.5.110">
    <property type="match status" value="1"/>
</dbReference>
<dbReference type="PROSITE" id="PS50200">
    <property type="entry name" value="RA"/>
    <property type="match status" value="1"/>
</dbReference>
<keyword evidence="5" id="KW-0963">Cytoplasm</keyword>
<dbReference type="PROSITE" id="PS50081">
    <property type="entry name" value="ZF_DAG_PE_2"/>
    <property type="match status" value="1"/>
</dbReference>
<dbReference type="Pfam" id="PF00788">
    <property type="entry name" value="RA"/>
    <property type="match status" value="1"/>
</dbReference>
<sequence length="467" mass="53646">MSTPIRRGFEFLLEGFLSNWGPYLWELLLFCLEKTAFGGLYLLGIVMDDDVFLDAPNSSAINGAHSNPSSPNEKIEMRTLDGDMVRSLSVPDVSHDQRVMDKSKAAQPSIIHFFANFVNRKAVKKRDTDEKANNVNVRHKIGRGHGFVPFQLRNPTWCDFCGEFIWGFYKQCVRCKKCKYTCHWRCHGEIDLDCIGAWPQIERNMSIDEVSMKTLHLLEQSDQKRNEPYLMISTNISHGSLRRKIGEFNTQTTGLIMTMKDETIFQGFVRVHMNLLRPVNVVAGERPLSILENVGNSVDSKRSRTSFFLPLGTVKALHVKSDTTVQEVIEALLKKYKIADNPRKFALFESYQEQDNHVILRRMSDVEKPLMLRLLWGGADIKHSFSLQENETGDIVWEVFSTPELENFVKILEKEEEEHIAMVREKYRIFKEKLQQEMKELGILVPTDEKATSKSTNNKDDSTESAA</sequence>
<evidence type="ECO:0000313" key="10">
    <source>
        <dbReference type="Proteomes" id="UP000515163"/>
    </source>
</evidence>
<dbReference type="GO" id="GO:0046872">
    <property type="term" value="F:metal ion binding"/>
    <property type="evidence" value="ECO:0007669"/>
    <property type="project" value="UniProtKB-KW"/>
</dbReference>
<dbReference type="CDD" id="cd21885">
    <property type="entry name" value="SARAH_RASSF1-like"/>
    <property type="match status" value="1"/>
</dbReference>
<keyword evidence="10" id="KW-1185">Reference proteome</keyword>
<dbReference type="PROSITE" id="PS00479">
    <property type="entry name" value="ZF_DAG_PE_1"/>
    <property type="match status" value="1"/>
</dbReference>
<evidence type="ECO:0000313" key="11">
    <source>
        <dbReference type="RefSeq" id="XP_031549893.1"/>
    </source>
</evidence>
<feature type="domain" description="Ras-associating" evidence="8">
    <location>
        <begin position="305"/>
        <end position="392"/>
    </location>
</feature>
<dbReference type="GO" id="GO:0005874">
    <property type="term" value="C:microtubule"/>
    <property type="evidence" value="ECO:0007669"/>
    <property type="project" value="UniProtKB-KW"/>
</dbReference>
<proteinExistence type="predicted"/>
<name>A0A6P8H2R8_ACTTE</name>
<dbReference type="InParanoid" id="A0A6P8H2R8"/>
<evidence type="ECO:0000256" key="3">
    <source>
        <dbReference type="ARBA" id="ARBA00022723"/>
    </source>
</evidence>
<keyword evidence="3" id="KW-0479">Metal-binding</keyword>
<dbReference type="Pfam" id="PF00130">
    <property type="entry name" value="C1_1"/>
    <property type="match status" value="1"/>
</dbReference>
<dbReference type="InterPro" id="IPR046349">
    <property type="entry name" value="C1-like_sf"/>
</dbReference>
<evidence type="ECO:0000256" key="2">
    <source>
        <dbReference type="ARBA" id="ARBA00022701"/>
    </source>
</evidence>
<protein>
    <submittedName>
        <fullName evidence="11">Ras association domain-containing protein 1-like isoform X1</fullName>
    </submittedName>
</protein>
<dbReference type="SMART" id="SM00109">
    <property type="entry name" value="C1"/>
    <property type="match status" value="1"/>
</dbReference>
<dbReference type="GeneID" id="116287360"/>
<dbReference type="PROSITE" id="PS50951">
    <property type="entry name" value="SARAH"/>
    <property type="match status" value="1"/>
</dbReference>
<dbReference type="Proteomes" id="UP000515163">
    <property type="component" value="Unplaced"/>
</dbReference>
<dbReference type="Gene3D" id="3.10.20.90">
    <property type="entry name" value="Phosphatidylinositol 3-kinase Catalytic Subunit, Chain A, domain 1"/>
    <property type="match status" value="1"/>
</dbReference>
<feature type="region of interest" description="Disordered" evidence="6">
    <location>
        <begin position="445"/>
        <end position="467"/>
    </location>
</feature>
<keyword evidence="4" id="KW-0862">Zinc</keyword>
<dbReference type="CDD" id="cd01778">
    <property type="entry name" value="RA_RASSF1_like"/>
    <property type="match status" value="1"/>
</dbReference>
<evidence type="ECO:0000256" key="1">
    <source>
        <dbReference type="ARBA" id="ARBA00004245"/>
    </source>
</evidence>
<dbReference type="FunCoup" id="A0A6P8H2R8">
    <property type="interactions" value="1366"/>
</dbReference>
<evidence type="ECO:0000259" key="7">
    <source>
        <dbReference type="PROSITE" id="PS50081"/>
    </source>
</evidence>
<dbReference type="InterPro" id="IPR033614">
    <property type="entry name" value="RASSF1-6"/>
</dbReference>
<feature type="compositionally biased region" description="Basic and acidic residues" evidence="6">
    <location>
        <begin position="447"/>
        <end position="467"/>
    </location>
</feature>
<dbReference type="KEGG" id="aten:116287360"/>
<evidence type="ECO:0000259" key="9">
    <source>
        <dbReference type="PROSITE" id="PS50951"/>
    </source>
</evidence>
<comment type="subcellular location">
    <subcellularLocation>
        <location evidence="1">Cytoplasm</location>
        <location evidence="1">Cytoskeleton</location>
    </subcellularLocation>
</comment>
<dbReference type="GO" id="GO:0007165">
    <property type="term" value="P:signal transduction"/>
    <property type="evidence" value="ECO:0007669"/>
    <property type="project" value="InterPro"/>
</dbReference>
<dbReference type="OrthoDB" id="74314at2759"/>
<evidence type="ECO:0000259" key="8">
    <source>
        <dbReference type="PROSITE" id="PS50200"/>
    </source>
</evidence>
<feature type="domain" description="SARAH" evidence="9">
    <location>
        <begin position="394"/>
        <end position="441"/>
    </location>
</feature>
<organism evidence="10 11">
    <name type="scientific">Actinia tenebrosa</name>
    <name type="common">Australian red waratah sea anemone</name>
    <dbReference type="NCBI Taxonomy" id="6105"/>
    <lineage>
        <taxon>Eukaryota</taxon>
        <taxon>Metazoa</taxon>
        <taxon>Cnidaria</taxon>
        <taxon>Anthozoa</taxon>
        <taxon>Hexacorallia</taxon>
        <taxon>Actiniaria</taxon>
        <taxon>Actiniidae</taxon>
        <taxon>Actinia</taxon>
    </lineage>
</organism>
<evidence type="ECO:0000256" key="6">
    <source>
        <dbReference type="SAM" id="MobiDB-lite"/>
    </source>
</evidence>
<gene>
    <name evidence="11" type="primary">LOC116287360</name>
</gene>
<keyword evidence="2" id="KW-0493">Microtubule</keyword>
<dbReference type="SUPFAM" id="SSF54236">
    <property type="entry name" value="Ubiquitin-like"/>
    <property type="match status" value="1"/>
</dbReference>
<feature type="domain" description="Phorbol-ester/DAG-type" evidence="7">
    <location>
        <begin position="144"/>
        <end position="194"/>
    </location>
</feature>
<reference evidence="11" key="1">
    <citation type="submission" date="2025-08" db="UniProtKB">
        <authorList>
            <consortium name="RefSeq"/>
        </authorList>
    </citation>
    <scope>IDENTIFICATION</scope>
    <source>
        <tissue evidence="11">Tentacle</tissue>
    </source>
</reference>
<evidence type="ECO:0000256" key="5">
    <source>
        <dbReference type="ARBA" id="ARBA00023212"/>
    </source>
</evidence>
<evidence type="ECO:0000256" key="4">
    <source>
        <dbReference type="ARBA" id="ARBA00022833"/>
    </source>
</evidence>
<dbReference type="SMART" id="SM00314">
    <property type="entry name" value="RA"/>
    <property type="match status" value="1"/>
</dbReference>
<dbReference type="Pfam" id="PF16517">
    <property type="entry name" value="Nore1-SARAH"/>
    <property type="match status" value="1"/>
</dbReference>
<dbReference type="InterPro" id="IPR000159">
    <property type="entry name" value="RA_dom"/>
</dbReference>
<dbReference type="Gene3D" id="3.30.60.20">
    <property type="match status" value="1"/>
</dbReference>
<dbReference type="PANTHER" id="PTHR22738:SF10">
    <property type="entry name" value="RAS ASSOCIATION DOMAIN-CONTAINING PROTEIN 1 HOMOLOG"/>
    <property type="match status" value="1"/>
</dbReference>
<dbReference type="AlphaFoldDB" id="A0A6P8H2R8"/>
<dbReference type="PANTHER" id="PTHR22738">
    <property type="entry name" value="RASSF"/>
    <property type="match status" value="1"/>
</dbReference>
<dbReference type="SUPFAM" id="SSF57889">
    <property type="entry name" value="Cysteine-rich domain"/>
    <property type="match status" value="1"/>
</dbReference>
<keyword evidence="5" id="KW-0206">Cytoskeleton</keyword>
<dbReference type="InterPro" id="IPR029071">
    <property type="entry name" value="Ubiquitin-like_domsf"/>
</dbReference>
<dbReference type="RefSeq" id="XP_031549893.1">
    <property type="nucleotide sequence ID" value="XM_031694033.1"/>
</dbReference>